<evidence type="ECO:0000256" key="3">
    <source>
        <dbReference type="SAM" id="SignalP"/>
    </source>
</evidence>
<evidence type="ECO:0000256" key="1">
    <source>
        <dbReference type="ARBA" id="ARBA00022679"/>
    </source>
</evidence>
<feature type="region of interest" description="Disordered" evidence="2">
    <location>
        <begin position="151"/>
        <end position="211"/>
    </location>
</feature>
<feature type="compositionally biased region" description="Low complexity" evidence="2">
    <location>
        <begin position="163"/>
        <end position="172"/>
    </location>
</feature>
<gene>
    <name evidence="5" type="ORF">SAMN06893096_102401</name>
</gene>
<keyword evidence="3" id="KW-0732">Signal</keyword>
<sequence length="211" mass="21784">MRVLVAALPAFGHLYPLMPLAAALRDAGDDVVLATGDPLAPAVRDAGWQVEDVPCDVAGARAELLRTRPRLATLPPAQRWQLGAALFAEVVPAVTAPRLLDVLARVRPDLVVYDDAHLGAAAAGAAAGIPVVRHGLGPLPRAVQERLAGTLSGHWPVPGTRPPGGSSRAGRPLPRRLPPPACTAAPGRRPSPPSRCGRCPGATPAPRSRPG</sequence>
<evidence type="ECO:0000313" key="6">
    <source>
        <dbReference type="Proteomes" id="UP000198373"/>
    </source>
</evidence>
<feature type="signal peptide" evidence="3">
    <location>
        <begin position="1"/>
        <end position="21"/>
    </location>
</feature>
<dbReference type="Proteomes" id="UP000198373">
    <property type="component" value="Unassembled WGS sequence"/>
</dbReference>
<dbReference type="GO" id="GO:0016740">
    <property type="term" value="F:transferase activity"/>
    <property type="evidence" value="ECO:0007669"/>
    <property type="project" value="UniProtKB-KW"/>
</dbReference>
<dbReference type="EMBL" id="FZOO01000002">
    <property type="protein sequence ID" value="SNS18537.1"/>
    <property type="molecule type" value="Genomic_DNA"/>
</dbReference>
<proteinExistence type="predicted"/>
<dbReference type="SUPFAM" id="SSF53756">
    <property type="entry name" value="UDP-Glycosyltransferase/glycogen phosphorylase"/>
    <property type="match status" value="1"/>
</dbReference>
<evidence type="ECO:0000313" key="5">
    <source>
        <dbReference type="EMBL" id="SNS18537.1"/>
    </source>
</evidence>
<protein>
    <recommendedName>
        <fullName evidence="4">Erythromycin biosynthesis protein CIII-like N-terminal domain-containing protein</fullName>
    </recommendedName>
</protein>
<keyword evidence="6" id="KW-1185">Reference proteome</keyword>
<feature type="compositionally biased region" description="Low complexity" evidence="2">
    <location>
        <begin position="182"/>
        <end position="201"/>
    </location>
</feature>
<dbReference type="Gene3D" id="3.40.50.2000">
    <property type="entry name" value="Glycogen Phosphorylase B"/>
    <property type="match status" value="1"/>
</dbReference>
<feature type="domain" description="Erythromycin biosynthesis protein CIII-like N-terminal" evidence="4">
    <location>
        <begin position="23"/>
        <end position="139"/>
    </location>
</feature>
<dbReference type="RefSeq" id="WP_179224212.1">
    <property type="nucleotide sequence ID" value="NZ_FZOO01000002.1"/>
</dbReference>
<name>A0A239CEB6_9ACTN</name>
<feature type="chain" id="PRO_5039354137" description="Erythromycin biosynthesis protein CIII-like N-terminal domain-containing protein" evidence="3">
    <location>
        <begin position="22"/>
        <end position="211"/>
    </location>
</feature>
<dbReference type="AlphaFoldDB" id="A0A239CEB6"/>
<keyword evidence="1" id="KW-0808">Transferase</keyword>
<evidence type="ECO:0000256" key="2">
    <source>
        <dbReference type="SAM" id="MobiDB-lite"/>
    </source>
</evidence>
<evidence type="ECO:0000259" key="4">
    <source>
        <dbReference type="Pfam" id="PF21036"/>
    </source>
</evidence>
<reference evidence="6" key="1">
    <citation type="submission" date="2017-06" db="EMBL/GenBank/DDBJ databases">
        <authorList>
            <person name="Varghese N."/>
            <person name="Submissions S."/>
        </authorList>
    </citation>
    <scope>NUCLEOTIDE SEQUENCE [LARGE SCALE GENOMIC DNA]</scope>
    <source>
        <strain evidence="6">DSM 46839</strain>
    </source>
</reference>
<organism evidence="5 6">
    <name type="scientific">Geodermatophilus pulveris</name>
    <dbReference type="NCBI Taxonomy" id="1564159"/>
    <lineage>
        <taxon>Bacteria</taxon>
        <taxon>Bacillati</taxon>
        <taxon>Actinomycetota</taxon>
        <taxon>Actinomycetes</taxon>
        <taxon>Geodermatophilales</taxon>
        <taxon>Geodermatophilaceae</taxon>
        <taxon>Geodermatophilus</taxon>
    </lineage>
</organism>
<dbReference type="Pfam" id="PF21036">
    <property type="entry name" value="EryCIII-like_N"/>
    <property type="match status" value="1"/>
</dbReference>
<dbReference type="InterPro" id="IPR048284">
    <property type="entry name" value="EryCIII-like_N"/>
</dbReference>
<accession>A0A239CEB6</accession>